<keyword evidence="10 11" id="KW-0407">Ion channel</keyword>
<dbReference type="PRINTS" id="PR00252">
    <property type="entry name" value="NRIONCHANNEL"/>
</dbReference>
<evidence type="ECO:0000259" key="14">
    <source>
        <dbReference type="Pfam" id="PF02932"/>
    </source>
</evidence>
<feature type="transmembrane region" description="Helical" evidence="11">
    <location>
        <begin position="474"/>
        <end position="493"/>
    </location>
</feature>
<feature type="chain" id="PRO_5035965246" evidence="11">
    <location>
        <begin position="19"/>
        <end position="499"/>
    </location>
</feature>
<dbReference type="InterPro" id="IPR036734">
    <property type="entry name" value="Neur_chan_lig-bd_sf"/>
</dbReference>
<dbReference type="GO" id="GO:0005886">
    <property type="term" value="C:plasma membrane"/>
    <property type="evidence" value="ECO:0007669"/>
    <property type="project" value="UniProtKB-SubCell"/>
</dbReference>
<keyword evidence="4" id="KW-1003">Cell membrane</keyword>
<dbReference type="Pfam" id="PF02932">
    <property type="entry name" value="Neur_chan_memb"/>
    <property type="match status" value="1"/>
</dbReference>
<evidence type="ECO:0000256" key="5">
    <source>
        <dbReference type="ARBA" id="ARBA00022692"/>
    </source>
</evidence>
<feature type="compositionally biased region" description="Polar residues" evidence="12">
    <location>
        <begin position="372"/>
        <end position="381"/>
    </location>
</feature>
<feature type="transmembrane region" description="Helical" evidence="11">
    <location>
        <begin position="267"/>
        <end position="289"/>
    </location>
</feature>
<feature type="region of interest" description="Disordered" evidence="12">
    <location>
        <begin position="361"/>
        <end position="383"/>
    </location>
</feature>
<dbReference type="Gene3D" id="1.20.58.390">
    <property type="entry name" value="Neurotransmitter-gated ion-channel transmembrane domain"/>
    <property type="match status" value="1"/>
</dbReference>
<evidence type="ECO:0000256" key="11">
    <source>
        <dbReference type="RuleBase" id="RU000687"/>
    </source>
</evidence>
<evidence type="ECO:0000256" key="9">
    <source>
        <dbReference type="ARBA" id="ARBA00023136"/>
    </source>
</evidence>
<keyword evidence="8 11" id="KW-0406">Ion transport</keyword>
<keyword evidence="16" id="KW-1185">Reference proteome</keyword>
<evidence type="ECO:0000256" key="4">
    <source>
        <dbReference type="ARBA" id="ARBA00022475"/>
    </source>
</evidence>
<feature type="compositionally biased region" description="Basic and acidic residues" evidence="12">
    <location>
        <begin position="361"/>
        <end position="371"/>
    </location>
</feature>
<comment type="similarity">
    <text evidence="11">Belongs to the ligand-gated ion channel (TC 1.A.9) family.</text>
</comment>
<dbReference type="GO" id="GO:0004888">
    <property type="term" value="F:transmembrane signaling receptor activity"/>
    <property type="evidence" value="ECO:0007669"/>
    <property type="project" value="InterPro"/>
</dbReference>
<name>A0A8S1GRA3_9PELO</name>
<evidence type="ECO:0000259" key="13">
    <source>
        <dbReference type="Pfam" id="PF02931"/>
    </source>
</evidence>
<dbReference type="PANTHER" id="PTHR18945">
    <property type="entry name" value="NEUROTRANSMITTER GATED ION CHANNEL"/>
    <property type="match status" value="1"/>
</dbReference>
<dbReference type="EMBL" id="CAJGYM010000002">
    <property type="protein sequence ID" value="CAD6185193.1"/>
    <property type="molecule type" value="Genomic_DNA"/>
</dbReference>
<dbReference type="PRINTS" id="PR00253">
    <property type="entry name" value="GABAARECEPTR"/>
</dbReference>
<dbReference type="InterPro" id="IPR036719">
    <property type="entry name" value="Neuro-gated_channel_TM_sf"/>
</dbReference>
<dbReference type="Gene3D" id="2.70.170.10">
    <property type="entry name" value="Neurotransmitter-gated ion-channel ligand-binding domain"/>
    <property type="match status" value="1"/>
</dbReference>
<keyword evidence="3 11" id="KW-0813">Transport</keyword>
<evidence type="ECO:0000256" key="3">
    <source>
        <dbReference type="ARBA" id="ARBA00022448"/>
    </source>
</evidence>
<dbReference type="PROSITE" id="PS00236">
    <property type="entry name" value="NEUROTR_ION_CHANNEL"/>
    <property type="match status" value="1"/>
</dbReference>
<keyword evidence="5 11" id="KW-0812">Transmembrane</keyword>
<keyword evidence="7 11" id="KW-1133">Transmembrane helix</keyword>
<dbReference type="InterPro" id="IPR006202">
    <property type="entry name" value="Neur_chan_lig-bd"/>
</dbReference>
<dbReference type="InterPro" id="IPR006029">
    <property type="entry name" value="Neurotrans-gated_channel_TM"/>
</dbReference>
<dbReference type="CDD" id="cd19049">
    <property type="entry name" value="LGIC_TM_anion"/>
    <property type="match status" value="1"/>
</dbReference>
<evidence type="ECO:0000256" key="7">
    <source>
        <dbReference type="ARBA" id="ARBA00022989"/>
    </source>
</evidence>
<keyword evidence="9 11" id="KW-0472">Membrane</keyword>
<evidence type="ECO:0000256" key="10">
    <source>
        <dbReference type="ARBA" id="ARBA00023303"/>
    </source>
</evidence>
<evidence type="ECO:0000256" key="1">
    <source>
        <dbReference type="ARBA" id="ARBA00004141"/>
    </source>
</evidence>
<dbReference type="InterPro" id="IPR038050">
    <property type="entry name" value="Neuro_actylchol_rec"/>
</dbReference>
<dbReference type="SUPFAM" id="SSF63712">
    <property type="entry name" value="Nicotinic receptor ligand binding domain-like"/>
    <property type="match status" value="1"/>
</dbReference>
<protein>
    <submittedName>
        <fullName evidence="15">Uncharacterized protein</fullName>
    </submittedName>
</protein>
<feature type="domain" description="Neurotransmitter-gated ion-channel transmembrane" evidence="14">
    <location>
        <begin position="275"/>
        <end position="491"/>
    </location>
</feature>
<feature type="transmembrane region" description="Helical" evidence="11">
    <location>
        <begin position="301"/>
        <end position="318"/>
    </location>
</feature>
<accession>A0A8S1GRA3</accession>
<dbReference type="Pfam" id="PF02931">
    <property type="entry name" value="Neur_chan_LBD"/>
    <property type="match status" value="1"/>
</dbReference>
<dbReference type="InterPro" id="IPR006028">
    <property type="entry name" value="GABAA/Glycine_rcpt"/>
</dbReference>
<feature type="signal peptide" evidence="11">
    <location>
        <begin position="1"/>
        <end position="18"/>
    </location>
</feature>
<dbReference type="OrthoDB" id="8890589at2759"/>
<dbReference type="InterPro" id="IPR006201">
    <property type="entry name" value="Neur_channel"/>
</dbReference>
<evidence type="ECO:0000256" key="6">
    <source>
        <dbReference type="ARBA" id="ARBA00022729"/>
    </source>
</evidence>
<dbReference type="InterPro" id="IPR018000">
    <property type="entry name" value="Neurotransmitter_ion_chnl_CS"/>
</dbReference>
<evidence type="ECO:0000313" key="15">
    <source>
        <dbReference type="EMBL" id="CAD6185193.1"/>
    </source>
</evidence>
<evidence type="ECO:0000256" key="12">
    <source>
        <dbReference type="SAM" id="MobiDB-lite"/>
    </source>
</evidence>
<feature type="transmembrane region" description="Helical" evidence="11">
    <location>
        <begin position="330"/>
        <end position="351"/>
    </location>
</feature>
<proteinExistence type="inferred from homology"/>
<keyword evidence="6 11" id="KW-0732">Signal</keyword>
<reference evidence="15" key="1">
    <citation type="submission" date="2020-10" db="EMBL/GenBank/DDBJ databases">
        <authorList>
            <person name="Kikuchi T."/>
        </authorList>
    </citation>
    <scope>NUCLEOTIDE SEQUENCE</scope>
    <source>
        <strain evidence="15">NKZ352</strain>
    </source>
</reference>
<comment type="caution">
    <text evidence="15">The sequence shown here is derived from an EMBL/GenBank/DDBJ whole genome shotgun (WGS) entry which is preliminary data.</text>
</comment>
<evidence type="ECO:0000256" key="2">
    <source>
        <dbReference type="ARBA" id="ARBA00004236"/>
    </source>
</evidence>
<sequence>MLAVLVLLLPSFASTTISTTPASSDQSLEENKLFPIPATTTPPPFAFEGLDENEQCTSDKIIIEKLLENYKSFKTPSEAGVIVWIEVWVQEVNSVNEITSDFDMDIYVTELWMDLALRYEHLNPCKYNLSLNSEILDQIWKPNTVFINSKSANIHKSPFKNVFLMIYPNGTVWVNYRVQVKGPCNMDFSAFPMDRQSCHLTLESFSYNNQEVDMQWMNWTVPLSLLKQEIVLPDFVLTNYSTSIKNEMYPAGVWNELTMTFIFSRRYGWYIFQAYIPTYLTIFISWISFCLGPKMIPARTMLGVNSLLALTFQFGNIMRNLPRVSYVKALDVWMLVCLTFVFSSLLELAIVGSMGARSEIKQNKEEKKEVSRPTSPVSCPSSPRICRNHVPNESVHVFKSYGAADPRMRKKVILTPTGTISRMPNSANRAEKVLLLDGLEETQFTQEDSFVENKNQNRLAKKLRRFTADEIDKISMIAFPGLFTVFNIIYWGYYLNVNE</sequence>
<evidence type="ECO:0000256" key="8">
    <source>
        <dbReference type="ARBA" id="ARBA00023065"/>
    </source>
</evidence>
<evidence type="ECO:0000313" key="16">
    <source>
        <dbReference type="Proteomes" id="UP000835052"/>
    </source>
</evidence>
<dbReference type="GO" id="GO:0005230">
    <property type="term" value="F:extracellular ligand-gated monoatomic ion channel activity"/>
    <property type="evidence" value="ECO:0007669"/>
    <property type="project" value="InterPro"/>
</dbReference>
<dbReference type="Proteomes" id="UP000835052">
    <property type="component" value="Unassembled WGS sequence"/>
</dbReference>
<organism evidence="15 16">
    <name type="scientific">Caenorhabditis auriculariae</name>
    <dbReference type="NCBI Taxonomy" id="2777116"/>
    <lineage>
        <taxon>Eukaryota</taxon>
        <taxon>Metazoa</taxon>
        <taxon>Ecdysozoa</taxon>
        <taxon>Nematoda</taxon>
        <taxon>Chromadorea</taxon>
        <taxon>Rhabditida</taxon>
        <taxon>Rhabditina</taxon>
        <taxon>Rhabditomorpha</taxon>
        <taxon>Rhabditoidea</taxon>
        <taxon>Rhabditidae</taxon>
        <taxon>Peloderinae</taxon>
        <taxon>Caenorhabditis</taxon>
    </lineage>
</organism>
<dbReference type="CDD" id="cd18990">
    <property type="entry name" value="LGIC_ECD_GABAAR"/>
    <property type="match status" value="1"/>
</dbReference>
<feature type="domain" description="Neurotransmitter-gated ion-channel ligand-binding" evidence="13">
    <location>
        <begin position="62"/>
        <end position="266"/>
    </location>
</feature>
<dbReference type="SUPFAM" id="SSF90112">
    <property type="entry name" value="Neurotransmitter-gated ion-channel transmembrane pore"/>
    <property type="match status" value="1"/>
</dbReference>
<dbReference type="AlphaFoldDB" id="A0A8S1GRA3"/>
<gene>
    <name evidence="15" type="ORF">CAUJ_LOCUS1112</name>
</gene>
<comment type="subcellular location">
    <subcellularLocation>
        <location evidence="2">Cell membrane</location>
    </subcellularLocation>
    <subcellularLocation>
        <location evidence="1">Membrane</location>
        <topology evidence="1">Multi-pass membrane protein</topology>
    </subcellularLocation>
</comment>